<gene>
    <name evidence="6" type="ordered locus">Psta_3094</name>
</gene>
<dbReference type="GO" id="GO:0003677">
    <property type="term" value="F:DNA binding"/>
    <property type="evidence" value="ECO:0007669"/>
    <property type="project" value="UniProtKB-UniRule"/>
</dbReference>
<evidence type="ECO:0000256" key="1">
    <source>
        <dbReference type="ARBA" id="ARBA00023015"/>
    </source>
</evidence>
<evidence type="ECO:0000256" key="4">
    <source>
        <dbReference type="PROSITE-ProRule" id="PRU00335"/>
    </source>
</evidence>
<dbReference type="Pfam" id="PF00440">
    <property type="entry name" value="TetR_N"/>
    <property type="match status" value="1"/>
</dbReference>
<dbReference type="HOGENOM" id="CLU_091687_4_1_0"/>
<feature type="domain" description="HTH tetR-type" evidence="5">
    <location>
        <begin position="5"/>
        <end position="65"/>
    </location>
</feature>
<evidence type="ECO:0000256" key="3">
    <source>
        <dbReference type="ARBA" id="ARBA00023163"/>
    </source>
</evidence>
<keyword evidence="1" id="KW-0805">Transcription regulation</keyword>
<dbReference type="InterPro" id="IPR001647">
    <property type="entry name" value="HTH_TetR"/>
</dbReference>
<protein>
    <submittedName>
        <fullName evidence="6">Transcriptional regulator, TetR family</fullName>
    </submittedName>
</protein>
<evidence type="ECO:0000313" key="6">
    <source>
        <dbReference type="EMBL" id="ADB17758.1"/>
    </source>
</evidence>
<organism evidence="6 7">
    <name type="scientific">Pirellula staleyi (strain ATCC 27377 / DSM 6068 / ICPB 4128)</name>
    <name type="common">Pirella staleyi</name>
    <dbReference type="NCBI Taxonomy" id="530564"/>
    <lineage>
        <taxon>Bacteria</taxon>
        <taxon>Pseudomonadati</taxon>
        <taxon>Planctomycetota</taxon>
        <taxon>Planctomycetia</taxon>
        <taxon>Pirellulales</taxon>
        <taxon>Pirellulaceae</taxon>
        <taxon>Pirellula</taxon>
    </lineage>
</organism>
<dbReference type="Gene3D" id="1.10.357.10">
    <property type="entry name" value="Tetracycline Repressor, domain 2"/>
    <property type="match status" value="1"/>
</dbReference>
<dbReference type="Proteomes" id="UP000001887">
    <property type="component" value="Chromosome"/>
</dbReference>
<accession>D2QWF5</accession>
<name>D2QWF5_PIRSD</name>
<dbReference type="PANTHER" id="PTHR47506">
    <property type="entry name" value="TRANSCRIPTIONAL REGULATORY PROTEIN"/>
    <property type="match status" value="1"/>
</dbReference>
<sequence>MSAGNSKRDLICEAAIRTAGRDGLLAMTLDNVAKEAGISKGGVMYHFPTKDDLVRGMLEYFGTQGEQMLMQRIADDPNPGMRWARAFISCMFPTPDDPAHNSPTFSPELIEKMMLTTVAAAVNAPEMLDPLRELGKRLKSRLMQDPKDGLEQLLVWLAVDGLLLWQFIGLIDRSDPLFAKVGEALRERIRMRTSQEVSTQPEEAPPVSA</sequence>
<dbReference type="PROSITE" id="PS50977">
    <property type="entry name" value="HTH_TETR_2"/>
    <property type="match status" value="1"/>
</dbReference>
<dbReference type="PANTHER" id="PTHR47506:SF1">
    <property type="entry name" value="HTH-TYPE TRANSCRIPTIONAL REGULATOR YJDC"/>
    <property type="match status" value="1"/>
</dbReference>
<dbReference type="Pfam" id="PF17937">
    <property type="entry name" value="TetR_C_28"/>
    <property type="match status" value="1"/>
</dbReference>
<dbReference type="AlphaFoldDB" id="D2QWF5"/>
<dbReference type="PRINTS" id="PR00455">
    <property type="entry name" value="HTHTETR"/>
</dbReference>
<feature type="DNA-binding region" description="H-T-H motif" evidence="4">
    <location>
        <begin position="28"/>
        <end position="47"/>
    </location>
</feature>
<evidence type="ECO:0000313" key="7">
    <source>
        <dbReference type="Proteomes" id="UP000001887"/>
    </source>
</evidence>
<dbReference type="InterPro" id="IPR041479">
    <property type="entry name" value="TetR_CgmR_C"/>
</dbReference>
<dbReference type="STRING" id="530564.Psta_3094"/>
<dbReference type="SUPFAM" id="SSF46689">
    <property type="entry name" value="Homeodomain-like"/>
    <property type="match status" value="1"/>
</dbReference>
<reference evidence="6 7" key="1">
    <citation type="journal article" date="2009" name="Stand. Genomic Sci.">
        <title>Complete genome sequence of Pirellula staleyi type strain (ATCC 27377).</title>
        <authorList>
            <person name="Clum A."/>
            <person name="Tindall B.J."/>
            <person name="Sikorski J."/>
            <person name="Ivanova N."/>
            <person name="Mavrommatis K."/>
            <person name="Lucas S."/>
            <person name="Glavina del Rio T."/>
            <person name="Nolan M."/>
            <person name="Chen F."/>
            <person name="Tice H."/>
            <person name="Pitluck S."/>
            <person name="Cheng J.F."/>
            <person name="Chertkov O."/>
            <person name="Brettin T."/>
            <person name="Han C."/>
            <person name="Detter J.C."/>
            <person name="Kuske C."/>
            <person name="Bruce D."/>
            <person name="Goodwin L."/>
            <person name="Ovchinikova G."/>
            <person name="Pati A."/>
            <person name="Mikhailova N."/>
            <person name="Chen A."/>
            <person name="Palaniappan K."/>
            <person name="Land M."/>
            <person name="Hauser L."/>
            <person name="Chang Y.J."/>
            <person name="Jeffries C.D."/>
            <person name="Chain P."/>
            <person name="Rohde M."/>
            <person name="Goker M."/>
            <person name="Bristow J."/>
            <person name="Eisen J.A."/>
            <person name="Markowitz V."/>
            <person name="Hugenholtz P."/>
            <person name="Kyrpides N.C."/>
            <person name="Klenk H.P."/>
            <person name="Lapidus A."/>
        </authorList>
    </citation>
    <scope>NUCLEOTIDE SEQUENCE [LARGE SCALE GENOMIC DNA]</scope>
    <source>
        <strain evidence="7">ATCC 27377 / DSM 6068 / ICPB 4128</strain>
    </source>
</reference>
<proteinExistence type="predicted"/>
<keyword evidence="7" id="KW-1185">Reference proteome</keyword>
<dbReference type="EMBL" id="CP001848">
    <property type="protein sequence ID" value="ADB17758.1"/>
    <property type="molecule type" value="Genomic_DNA"/>
</dbReference>
<keyword evidence="2 4" id="KW-0238">DNA-binding</keyword>
<keyword evidence="3" id="KW-0804">Transcription</keyword>
<dbReference type="KEGG" id="psl:Psta_3094"/>
<dbReference type="InterPro" id="IPR009057">
    <property type="entry name" value="Homeodomain-like_sf"/>
</dbReference>
<evidence type="ECO:0000256" key="2">
    <source>
        <dbReference type="ARBA" id="ARBA00023125"/>
    </source>
</evidence>
<dbReference type="OrthoDB" id="9789566at2"/>
<evidence type="ECO:0000259" key="5">
    <source>
        <dbReference type="PROSITE" id="PS50977"/>
    </source>
</evidence>
<dbReference type="eggNOG" id="COG1309">
    <property type="taxonomic scope" value="Bacteria"/>
</dbReference>